<keyword evidence="1" id="KW-0732">Signal</keyword>
<dbReference type="Gene3D" id="3.10.350.10">
    <property type="entry name" value="LysM domain"/>
    <property type="match status" value="4"/>
</dbReference>
<feature type="signal peptide" evidence="1">
    <location>
        <begin position="1"/>
        <end position="20"/>
    </location>
</feature>
<dbReference type="PANTHER" id="PTHR33734">
    <property type="entry name" value="LYSM DOMAIN-CONTAINING GPI-ANCHORED PROTEIN 2"/>
    <property type="match status" value="1"/>
</dbReference>
<organism evidence="3 4">
    <name type="scientific">Flavobacterium nitrogenifigens</name>
    <dbReference type="NCBI Taxonomy" id="1617283"/>
    <lineage>
        <taxon>Bacteria</taxon>
        <taxon>Pseudomonadati</taxon>
        <taxon>Bacteroidota</taxon>
        <taxon>Flavobacteriia</taxon>
        <taxon>Flavobacteriales</taxon>
        <taxon>Flavobacteriaceae</taxon>
        <taxon>Flavobacterium</taxon>
    </lineage>
</organism>
<comment type="caution">
    <text evidence="3">The sequence shown here is derived from an EMBL/GenBank/DDBJ whole genome shotgun (WGS) entry which is preliminary data.</text>
</comment>
<dbReference type="Proteomes" id="UP000561681">
    <property type="component" value="Unassembled WGS sequence"/>
</dbReference>
<dbReference type="AlphaFoldDB" id="A0A7W7IYX0"/>
<dbReference type="InterPro" id="IPR018392">
    <property type="entry name" value="LysM"/>
</dbReference>
<dbReference type="Pfam" id="PF01476">
    <property type="entry name" value="LysM"/>
    <property type="match status" value="4"/>
</dbReference>
<name>A0A7W7IYX0_9FLAO</name>
<dbReference type="SUPFAM" id="SSF53822">
    <property type="entry name" value="Periplasmic binding protein-like I"/>
    <property type="match status" value="1"/>
</dbReference>
<evidence type="ECO:0000259" key="2">
    <source>
        <dbReference type="PROSITE" id="PS51782"/>
    </source>
</evidence>
<keyword evidence="4" id="KW-1185">Reference proteome</keyword>
<sequence length="694" mass="76853">MKYYLTLLSLVFFMTSNAFSQEKVVKYKVSSGETINQIAQKFKVTPYDIYQLNPDARTGLTPNSVLLIPTKNGEAKKEETAKPKTVVASGKEVIHEVQPKETFYSIEKKYGITDEALKAANPFLEKTGVQIGQKLVIPAKGTAPKTVATTPVKKEKVAEKYVFHDVQPKETKFGIAKQYNMTVEELEKRNPDIVSNLPVGYRLTIKGTAPKTDSAPAETAKAVESKKPAETSKKAVSYMEYQVKPKETFYSLGRVFHLSQEELVALNPSLSEGVKEGMVLKVPTGYVAPAPIVAAQVPAEKTADSSISKSVETTGGGIKIVDKVKSTDNSNAEIVELSKKRGANERKKVVLLLPFNMSKIQSDTTGTGNRIKNDKFLNMTLDFYAGAMMAIDSAKTLKLPIDVAIYDSQETKTTSNVSSLISKLQDADAVVGPFYQNNAEATANTLRMYNVPVISPLSKDIANPIENLYQSIPANDVIRNAVFDYMRSKNGNIVAVVDKKKESVINYIKQNQRGVAFASLTETGGLDVASLKSLLIPNRMNYVVMETGNTAMIKATIKAMLDSQKTCQVQLVILEPNSTLDTDEISFDNLVKLKLMYPSITRESDEQSVLIFEKQYRLKNKANPTTYATRGFDVTFDTMMRLVQGKTFQETADMMTTQQVDNKFQYYRKEDGGHANKGVYILYYDSDLTLKVAN</sequence>
<feature type="domain" description="LysM" evidence="2">
    <location>
        <begin position="162"/>
        <end position="205"/>
    </location>
</feature>
<dbReference type="Gene3D" id="3.40.50.2300">
    <property type="match status" value="1"/>
</dbReference>
<dbReference type="SMART" id="SM00257">
    <property type="entry name" value="LysM"/>
    <property type="match status" value="4"/>
</dbReference>
<dbReference type="PROSITE" id="PS51782">
    <property type="entry name" value="LYSM"/>
    <property type="match status" value="3"/>
</dbReference>
<dbReference type="InterPro" id="IPR036779">
    <property type="entry name" value="LysM_dom_sf"/>
</dbReference>
<feature type="domain" description="LysM" evidence="2">
    <location>
        <begin position="93"/>
        <end position="137"/>
    </location>
</feature>
<dbReference type="GO" id="GO:0008932">
    <property type="term" value="F:lytic endotransglycosylase activity"/>
    <property type="evidence" value="ECO:0007669"/>
    <property type="project" value="TreeGrafter"/>
</dbReference>
<feature type="domain" description="LysM" evidence="2">
    <location>
        <begin position="25"/>
        <end position="68"/>
    </location>
</feature>
<evidence type="ECO:0000313" key="3">
    <source>
        <dbReference type="EMBL" id="MBB4803139.1"/>
    </source>
</evidence>
<proteinExistence type="predicted"/>
<evidence type="ECO:0000313" key="4">
    <source>
        <dbReference type="Proteomes" id="UP000561681"/>
    </source>
</evidence>
<protein>
    <submittedName>
        <fullName evidence="3">LysM repeat protein</fullName>
    </submittedName>
</protein>
<dbReference type="EMBL" id="JACHLD010000005">
    <property type="protein sequence ID" value="MBB4803139.1"/>
    <property type="molecule type" value="Genomic_DNA"/>
</dbReference>
<dbReference type="RefSeq" id="WP_184164148.1">
    <property type="nucleotide sequence ID" value="NZ_JACHLD010000005.1"/>
</dbReference>
<dbReference type="SUPFAM" id="SSF54106">
    <property type="entry name" value="LysM domain"/>
    <property type="match status" value="4"/>
</dbReference>
<gene>
    <name evidence="3" type="ORF">HNP37_003214</name>
</gene>
<accession>A0A7W7IYX0</accession>
<feature type="chain" id="PRO_5030517786" evidence="1">
    <location>
        <begin position="21"/>
        <end position="694"/>
    </location>
</feature>
<evidence type="ECO:0000256" key="1">
    <source>
        <dbReference type="SAM" id="SignalP"/>
    </source>
</evidence>
<dbReference type="CDD" id="cd00118">
    <property type="entry name" value="LysM"/>
    <property type="match status" value="4"/>
</dbReference>
<dbReference type="PANTHER" id="PTHR33734:SF22">
    <property type="entry name" value="MEMBRANE-BOUND LYTIC MUREIN TRANSGLYCOSYLASE D"/>
    <property type="match status" value="1"/>
</dbReference>
<reference evidence="3 4" key="1">
    <citation type="submission" date="2020-08" db="EMBL/GenBank/DDBJ databases">
        <title>Functional genomics of gut bacteria from endangered species of beetles.</title>
        <authorList>
            <person name="Carlos-Shanley C."/>
        </authorList>
    </citation>
    <scope>NUCLEOTIDE SEQUENCE [LARGE SCALE GENOMIC DNA]</scope>
    <source>
        <strain evidence="3 4">S00142</strain>
    </source>
</reference>
<dbReference type="InterPro" id="IPR028082">
    <property type="entry name" value="Peripla_BP_I"/>
</dbReference>